<dbReference type="InterPro" id="IPR053147">
    <property type="entry name" value="Hsp_HslJ-like"/>
</dbReference>
<dbReference type="KEGG" id="ncu:F0U83_08560"/>
<dbReference type="AlphaFoldDB" id="A0A5P1RAT9"/>
<dbReference type="InterPro" id="IPR005184">
    <property type="entry name" value="DUF306_Meta_HslJ"/>
</dbReference>
<dbReference type="Gene3D" id="2.40.128.270">
    <property type="match status" value="1"/>
</dbReference>
<name>A0A5P1RAT9_9GAMM</name>
<dbReference type="PROSITE" id="PS51257">
    <property type="entry name" value="PROKAR_LIPOPROTEIN"/>
    <property type="match status" value="1"/>
</dbReference>
<dbReference type="Pfam" id="PF03724">
    <property type="entry name" value="META"/>
    <property type="match status" value="1"/>
</dbReference>
<organism evidence="2 3">
    <name type="scientific">Neptunomonas concharum</name>
    <dbReference type="NCBI Taxonomy" id="1031538"/>
    <lineage>
        <taxon>Bacteria</taxon>
        <taxon>Pseudomonadati</taxon>
        <taxon>Pseudomonadota</taxon>
        <taxon>Gammaproteobacteria</taxon>
        <taxon>Oceanospirillales</taxon>
        <taxon>Oceanospirillaceae</taxon>
        <taxon>Neptunomonas</taxon>
    </lineage>
</organism>
<dbReference type="EMBL" id="CP043869">
    <property type="protein sequence ID" value="QEQ96764.1"/>
    <property type="molecule type" value="Genomic_DNA"/>
</dbReference>
<dbReference type="OrthoDB" id="5348860at2"/>
<dbReference type="InterPro" id="IPR038670">
    <property type="entry name" value="HslJ-like_sf"/>
</dbReference>
<sequence>MFPMLRTVLISLSTSLLLGCQPMHKGETNPVAEPVSSSVLAGSDWSIQAIAGRPVMASTSLSIHFEPQGKLSGFAGCNRFMGRYELSGTKLTIGPLATTRKLCAGPAMSQEQLLLLALEEPLEVRHNPSKSGVISLISAENEQTLLVLK</sequence>
<accession>A0A5P1RAT9</accession>
<reference evidence="2 3" key="1">
    <citation type="journal article" date="2019" name="Biochem. Eng. J.">
        <title>Metabolic engineering of the marine bacteria Neptunomonas concharum for the production of acetoin and meso-2,3-butanediol from acetate.</title>
        <authorList>
            <person name="Li W."/>
            <person name="Pu N."/>
            <person name="Liu C.-X."/>
            <person name="Yuan Q.-P."/>
            <person name="Li Z.-J."/>
        </authorList>
    </citation>
    <scope>NUCLEOTIDE SEQUENCE [LARGE SCALE GENOMIC DNA]</scope>
    <source>
        <strain evidence="2 3">JCM17730</strain>
    </source>
</reference>
<protein>
    <submittedName>
        <fullName evidence="2">META domain-containing protein</fullName>
    </submittedName>
</protein>
<dbReference type="PANTHER" id="PTHR35535">
    <property type="entry name" value="HEAT SHOCK PROTEIN HSLJ"/>
    <property type="match status" value="1"/>
</dbReference>
<feature type="domain" description="DUF306" evidence="1">
    <location>
        <begin position="39"/>
        <end position="145"/>
    </location>
</feature>
<dbReference type="Proteomes" id="UP000324760">
    <property type="component" value="Chromosome"/>
</dbReference>
<proteinExistence type="predicted"/>
<evidence type="ECO:0000313" key="2">
    <source>
        <dbReference type="EMBL" id="QEQ96764.1"/>
    </source>
</evidence>
<gene>
    <name evidence="2" type="ORF">F0U83_08560</name>
</gene>
<dbReference type="PANTHER" id="PTHR35535:SF1">
    <property type="entry name" value="HEAT SHOCK PROTEIN HSLJ"/>
    <property type="match status" value="1"/>
</dbReference>
<evidence type="ECO:0000259" key="1">
    <source>
        <dbReference type="Pfam" id="PF03724"/>
    </source>
</evidence>
<evidence type="ECO:0000313" key="3">
    <source>
        <dbReference type="Proteomes" id="UP000324760"/>
    </source>
</evidence>
<keyword evidence="3" id="KW-1185">Reference proteome</keyword>